<name>A0ABU9GUP0_9GAMM</name>
<comment type="caution">
    <text evidence="1">The sequence shown here is derived from an EMBL/GenBank/DDBJ whole genome shotgun (WGS) entry which is preliminary data.</text>
</comment>
<gene>
    <name evidence="1" type="ORF">V6256_15815</name>
</gene>
<proteinExistence type="predicted"/>
<protein>
    <submittedName>
        <fullName evidence="1">Uncharacterized protein</fullName>
    </submittedName>
</protein>
<accession>A0ABU9GUP0</accession>
<feature type="non-terminal residue" evidence="1">
    <location>
        <position position="1"/>
    </location>
</feature>
<reference evidence="1 2" key="1">
    <citation type="submission" date="2024-02" db="EMBL/GenBank/DDBJ databases">
        <title>Bacteria isolated from the canopy kelp, Nereocystis luetkeana.</title>
        <authorList>
            <person name="Pfister C.A."/>
            <person name="Younker I.T."/>
            <person name="Light S.H."/>
        </authorList>
    </citation>
    <scope>NUCLEOTIDE SEQUENCE [LARGE SCALE GENOMIC DNA]</scope>
    <source>
        <strain evidence="1 2">TI.1.05</strain>
    </source>
</reference>
<evidence type="ECO:0000313" key="2">
    <source>
        <dbReference type="Proteomes" id="UP001369082"/>
    </source>
</evidence>
<sequence length="72" mass="8137">LFDRCYNECDDGDEDDLGYLLYFPGFDTQAWAWEYDSARSETELSGFALATEWLDENETNDGSNATYSAAAL</sequence>
<dbReference type="Proteomes" id="UP001369082">
    <property type="component" value="Unassembled WGS sequence"/>
</dbReference>
<dbReference type="EMBL" id="JBAKAZ010000358">
    <property type="protein sequence ID" value="MEL0631037.1"/>
    <property type="molecule type" value="Genomic_DNA"/>
</dbReference>
<organism evidence="1 2">
    <name type="scientific">Psychromonas aquatilis</name>
    <dbReference type="NCBI Taxonomy" id="2005072"/>
    <lineage>
        <taxon>Bacteria</taxon>
        <taxon>Pseudomonadati</taxon>
        <taxon>Pseudomonadota</taxon>
        <taxon>Gammaproteobacteria</taxon>
        <taxon>Alteromonadales</taxon>
        <taxon>Psychromonadaceae</taxon>
        <taxon>Psychromonas</taxon>
    </lineage>
</organism>
<evidence type="ECO:0000313" key="1">
    <source>
        <dbReference type="EMBL" id="MEL0631037.1"/>
    </source>
</evidence>
<keyword evidence="2" id="KW-1185">Reference proteome</keyword>
<feature type="non-terminal residue" evidence="1">
    <location>
        <position position="72"/>
    </location>
</feature>